<dbReference type="SUPFAM" id="SSF53335">
    <property type="entry name" value="S-adenosyl-L-methionine-dependent methyltransferases"/>
    <property type="match status" value="1"/>
</dbReference>
<dbReference type="GO" id="GO:0032259">
    <property type="term" value="P:methylation"/>
    <property type="evidence" value="ECO:0007669"/>
    <property type="project" value="UniProtKB-KW"/>
</dbReference>
<sequence length="190" mass="21705">MNWPFDPLFPMRYGAILADPPWPYEMRSAKGHGRSPEAHYATMPIEEIKALPVHRLAGPDCLLFLWSTWPHLPVALEVIEAWGFTFKTGGSWTKRARNGRVAIGTGYLLRSSTEPFLIATIGSPEIRDRSIRNHIDALRREHSRKPPQAREMLRKLLPHAWACELFATEDWSEGETWAPKAHAWRETADG</sequence>
<evidence type="ECO:0000313" key="6">
    <source>
        <dbReference type="Proteomes" id="UP000199377"/>
    </source>
</evidence>
<evidence type="ECO:0000256" key="3">
    <source>
        <dbReference type="ARBA" id="ARBA00022691"/>
    </source>
</evidence>
<keyword evidence="2" id="KW-0808">Transferase</keyword>
<dbReference type="OrthoDB" id="9800596at2"/>
<keyword evidence="1 5" id="KW-0489">Methyltransferase</keyword>
<dbReference type="InterPro" id="IPR029063">
    <property type="entry name" value="SAM-dependent_MTases_sf"/>
</dbReference>
<dbReference type="GO" id="GO:0008168">
    <property type="term" value="F:methyltransferase activity"/>
    <property type="evidence" value="ECO:0007669"/>
    <property type="project" value="UniProtKB-KW"/>
</dbReference>
<proteinExistence type="inferred from homology"/>
<evidence type="ECO:0000256" key="4">
    <source>
        <dbReference type="PROSITE-ProRule" id="PRU00489"/>
    </source>
</evidence>
<dbReference type="PANTHER" id="PTHR12829:SF7">
    <property type="entry name" value="N6-ADENOSINE-METHYLTRANSFERASE CATALYTIC SUBUNIT"/>
    <property type="match status" value="1"/>
</dbReference>
<evidence type="ECO:0000313" key="5">
    <source>
        <dbReference type="EMBL" id="SFJ32803.1"/>
    </source>
</evidence>
<reference evidence="5 6" key="1">
    <citation type="submission" date="2016-10" db="EMBL/GenBank/DDBJ databases">
        <authorList>
            <person name="de Groot N.N."/>
        </authorList>
    </citation>
    <scope>NUCLEOTIDE SEQUENCE [LARGE SCALE GENOMIC DNA]</scope>
    <source>
        <strain evidence="5 6">CGMCC 1.11030</strain>
    </source>
</reference>
<dbReference type="InterPro" id="IPR007757">
    <property type="entry name" value="MT-A70-like"/>
</dbReference>
<dbReference type="STRING" id="1114924.SAMN05216258_1403"/>
<dbReference type="Proteomes" id="UP000199377">
    <property type="component" value="Unassembled WGS sequence"/>
</dbReference>
<dbReference type="EMBL" id="FOQH01000040">
    <property type="protein sequence ID" value="SFJ32803.1"/>
    <property type="molecule type" value="Genomic_DNA"/>
</dbReference>
<dbReference type="Pfam" id="PF05063">
    <property type="entry name" value="MT-A70"/>
    <property type="match status" value="1"/>
</dbReference>
<gene>
    <name evidence="5" type="ORF">SAMN05216258_1403</name>
</gene>
<keyword evidence="3" id="KW-0949">S-adenosyl-L-methionine</keyword>
<accession>A0A1I3QF70</accession>
<keyword evidence="6" id="KW-1185">Reference proteome</keyword>
<dbReference type="PANTHER" id="PTHR12829">
    <property type="entry name" value="N6-ADENOSINE-METHYLTRANSFERASE"/>
    <property type="match status" value="1"/>
</dbReference>
<protein>
    <submittedName>
        <fullName evidence="5">N6-adenosine-specific RNA methylase IME4</fullName>
    </submittedName>
</protein>
<dbReference type="PROSITE" id="PS51143">
    <property type="entry name" value="MT_A70"/>
    <property type="match status" value="1"/>
</dbReference>
<name>A0A1I3QF70_9RHOB</name>
<comment type="similarity">
    <text evidence="4">Belongs to the MT-A70-like family.</text>
</comment>
<evidence type="ECO:0000256" key="2">
    <source>
        <dbReference type="ARBA" id="ARBA00022679"/>
    </source>
</evidence>
<evidence type="ECO:0000256" key="1">
    <source>
        <dbReference type="ARBA" id="ARBA00022603"/>
    </source>
</evidence>
<dbReference type="AlphaFoldDB" id="A0A1I3QF70"/>
<organism evidence="5 6">
    <name type="scientific">Albimonas pacifica</name>
    <dbReference type="NCBI Taxonomy" id="1114924"/>
    <lineage>
        <taxon>Bacteria</taxon>
        <taxon>Pseudomonadati</taxon>
        <taxon>Pseudomonadota</taxon>
        <taxon>Alphaproteobacteria</taxon>
        <taxon>Rhodobacterales</taxon>
        <taxon>Paracoccaceae</taxon>
        <taxon>Albimonas</taxon>
    </lineage>
</organism>
<dbReference type="RefSeq" id="WP_092866474.1">
    <property type="nucleotide sequence ID" value="NZ_FOQH01000040.1"/>
</dbReference>